<dbReference type="Proteomes" id="UP001341840">
    <property type="component" value="Unassembled WGS sequence"/>
</dbReference>
<dbReference type="EMBL" id="JASCZI010007548">
    <property type="protein sequence ID" value="MED6117670.1"/>
    <property type="molecule type" value="Genomic_DNA"/>
</dbReference>
<organism evidence="2 3">
    <name type="scientific">Stylosanthes scabra</name>
    <dbReference type="NCBI Taxonomy" id="79078"/>
    <lineage>
        <taxon>Eukaryota</taxon>
        <taxon>Viridiplantae</taxon>
        <taxon>Streptophyta</taxon>
        <taxon>Embryophyta</taxon>
        <taxon>Tracheophyta</taxon>
        <taxon>Spermatophyta</taxon>
        <taxon>Magnoliopsida</taxon>
        <taxon>eudicotyledons</taxon>
        <taxon>Gunneridae</taxon>
        <taxon>Pentapetalae</taxon>
        <taxon>rosids</taxon>
        <taxon>fabids</taxon>
        <taxon>Fabales</taxon>
        <taxon>Fabaceae</taxon>
        <taxon>Papilionoideae</taxon>
        <taxon>50 kb inversion clade</taxon>
        <taxon>dalbergioids sensu lato</taxon>
        <taxon>Dalbergieae</taxon>
        <taxon>Pterocarpus clade</taxon>
        <taxon>Stylosanthes</taxon>
    </lineage>
</organism>
<evidence type="ECO:0000313" key="3">
    <source>
        <dbReference type="Proteomes" id="UP001341840"/>
    </source>
</evidence>
<protein>
    <submittedName>
        <fullName evidence="2">Uncharacterized protein</fullName>
    </submittedName>
</protein>
<name>A0ABU6QZY2_9FABA</name>
<proteinExistence type="predicted"/>
<comment type="caution">
    <text evidence="2">The sequence shown here is derived from an EMBL/GenBank/DDBJ whole genome shotgun (WGS) entry which is preliminary data.</text>
</comment>
<keyword evidence="3" id="KW-1185">Reference proteome</keyword>
<accession>A0ABU6QZY2</accession>
<feature type="compositionally biased region" description="Low complexity" evidence="1">
    <location>
        <begin position="39"/>
        <end position="52"/>
    </location>
</feature>
<feature type="compositionally biased region" description="Low complexity" evidence="1">
    <location>
        <begin position="7"/>
        <end position="18"/>
    </location>
</feature>
<evidence type="ECO:0000256" key="1">
    <source>
        <dbReference type="SAM" id="MobiDB-lite"/>
    </source>
</evidence>
<reference evidence="2 3" key="1">
    <citation type="journal article" date="2023" name="Plants (Basel)">
        <title>Bridging the Gap: Combining Genomics and Transcriptomics Approaches to Understand Stylosanthes scabra, an Orphan Legume from the Brazilian Caatinga.</title>
        <authorList>
            <person name="Ferreira-Neto J.R.C."/>
            <person name="da Silva M.D."/>
            <person name="Binneck E."/>
            <person name="de Melo N.F."/>
            <person name="da Silva R.H."/>
            <person name="de Melo A.L.T.M."/>
            <person name="Pandolfi V."/>
            <person name="Bustamante F.O."/>
            <person name="Brasileiro-Vidal A.C."/>
            <person name="Benko-Iseppon A.M."/>
        </authorList>
    </citation>
    <scope>NUCLEOTIDE SEQUENCE [LARGE SCALE GENOMIC DNA]</scope>
    <source>
        <tissue evidence="2">Leaves</tissue>
    </source>
</reference>
<feature type="region of interest" description="Disordered" evidence="1">
    <location>
        <begin position="1"/>
        <end position="52"/>
    </location>
</feature>
<evidence type="ECO:0000313" key="2">
    <source>
        <dbReference type="EMBL" id="MED6117670.1"/>
    </source>
</evidence>
<feature type="non-terminal residue" evidence="2">
    <location>
        <position position="87"/>
    </location>
</feature>
<gene>
    <name evidence="2" type="ORF">PIB30_111949</name>
</gene>
<sequence>MVAHIWTNNPLTNNTPIPSSKPLPLPYPLSSHKNPSLNPSITQSPTQPSSSLVSLQNSVAIVRIVSALREFYGRWEGSSLAAEHHCS</sequence>